<evidence type="ECO:0000313" key="3">
    <source>
        <dbReference type="Proteomes" id="UP000230002"/>
    </source>
</evidence>
<sequence>MESTTMTETMPTASTTRPEPEPPTHEQVPSTSDSELESSSSTHQLQPTPEERARICKEAMRDFKRGGDIIRKTLPLTTLPRWLDPLWVDVDDPTRLPLCWYGVPFIPKLVYAYAEHMRLASYYTQEVDRFMPGDLDQLRTWANMQDWFEKETGVKLELNLVWGEDGVPDHMLTFWSNHEMDNITTKMWDQVCDLLDYMDYEEDDSELMWMLPLPVELVDAIIDIVAELFPEWLLSCALVSREWKPRSMHHLDRIFRAPIITTFDAPQAFMDIVKRHPRLAALATSLEVAPDLASNSAWASYIPFHHLSSRLLPNVRRLVLGKALRWADYPPFYRTVGTGAFLFTGVTTIDLSCHFDSVPDLFRALMILKPILDVCGDAVVNLSVVCPQMSAVSIKISVPVESDDPTNHAGVEKLSRLLLAPLSKPDIRYSFDLIRCPEHNAVGVRVTDTTLSRLQVIIQILAKADPGMTQCQECLKRNSALQGQEDLTKSAPIGAPRPAASSFWQARPQIVIPNVQRSASFSPPPLPSSPPTTPGSSVSSRTDAVSSKRPFTPNDDDEDDDMLERLTHARMELDEPMPKKPRKKRRAARNSWKGWVEGSPPPSEKLINLDSVTVLAERKTRSGRGFDAIGSGRDGWV</sequence>
<feature type="compositionally biased region" description="Low complexity" evidence="1">
    <location>
        <begin position="30"/>
        <end position="42"/>
    </location>
</feature>
<feature type="compositionally biased region" description="Low complexity" evidence="1">
    <location>
        <begin position="534"/>
        <end position="547"/>
    </location>
</feature>
<protein>
    <recommendedName>
        <fullName evidence="4">F-box domain-containing protein</fullName>
    </recommendedName>
</protein>
<feature type="compositionally biased region" description="Basic residues" evidence="1">
    <location>
        <begin position="579"/>
        <end position="588"/>
    </location>
</feature>
<comment type="caution">
    <text evidence="2">The sequence shown here is derived from an EMBL/GenBank/DDBJ whole genome shotgun (WGS) entry which is preliminary data.</text>
</comment>
<proteinExistence type="predicted"/>
<gene>
    <name evidence="2" type="ORF">GSI_14742</name>
</gene>
<feature type="compositionally biased region" description="Basic and acidic residues" evidence="1">
    <location>
        <begin position="563"/>
        <end position="578"/>
    </location>
</feature>
<feature type="compositionally biased region" description="Pro residues" evidence="1">
    <location>
        <begin position="522"/>
        <end position="533"/>
    </location>
</feature>
<feature type="region of interest" description="Disordered" evidence="1">
    <location>
        <begin position="517"/>
        <end position="604"/>
    </location>
</feature>
<feature type="region of interest" description="Disordered" evidence="1">
    <location>
        <begin position="1"/>
        <end position="52"/>
    </location>
</feature>
<evidence type="ECO:0008006" key="4">
    <source>
        <dbReference type="Google" id="ProtNLM"/>
    </source>
</evidence>
<dbReference type="STRING" id="1077348.A0A2G8RPL1"/>
<dbReference type="Proteomes" id="UP000230002">
    <property type="component" value="Unassembled WGS sequence"/>
</dbReference>
<keyword evidence="3" id="KW-1185">Reference proteome</keyword>
<evidence type="ECO:0000313" key="2">
    <source>
        <dbReference type="EMBL" id="PIL23431.1"/>
    </source>
</evidence>
<accession>A0A2G8RPL1</accession>
<name>A0A2G8RPL1_9APHY</name>
<feature type="compositionally biased region" description="Low complexity" evidence="1">
    <location>
        <begin position="1"/>
        <end position="17"/>
    </location>
</feature>
<dbReference type="EMBL" id="AYKW01000068">
    <property type="protein sequence ID" value="PIL23431.1"/>
    <property type="molecule type" value="Genomic_DNA"/>
</dbReference>
<reference evidence="2 3" key="1">
    <citation type="journal article" date="2015" name="Sci. Rep.">
        <title>Chromosome-level genome map provides insights into diverse defense mechanisms in the medicinal fungus Ganoderma sinense.</title>
        <authorList>
            <person name="Zhu Y."/>
            <person name="Xu J."/>
            <person name="Sun C."/>
            <person name="Zhou S."/>
            <person name="Xu H."/>
            <person name="Nelson D.R."/>
            <person name="Qian J."/>
            <person name="Song J."/>
            <person name="Luo H."/>
            <person name="Xiang L."/>
            <person name="Li Y."/>
            <person name="Xu Z."/>
            <person name="Ji A."/>
            <person name="Wang L."/>
            <person name="Lu S."/>
            <person name="Hayward A."/>
            <person name="Sun W."/>
            <person name="Li X."/>
            <person name="Schwartz D.C."/>
            <person name="Wang Y."/>
            <person name="Chen S."/>
        </authorList>
    </citation>
    <scope>NUCLEOTIDE SEQUENCE [LARGE SCALE GENOMIC DNA]</scope>
    <source>
        <strain evidence="2 3">ZZ0214-1</strain>
    </source>
</reference>
<dbReference type="AlphaFoldDB" id="A0A2G8RPL1"/>
<dbReference type="OrthoDB" id="3267892at2759"/>
<evidence type="ECO:0000256" key="1">
    <source>
        <dbReference type="SAM" id="MobiDB-lite"/>
    </source>
</evidence>
<organism evidence="2 3">
    <name type="scientific">Ganoderma sinense ZZ0214-1</name>
    <dbReference type="NCBI Taxonomy" id="1077348"/>
    <lineage>
        <taxon>Eukaryota</taxon>
        <taxon>Fungi</taxon>
        <taxon>Dikarya</taxon>
        <taxon>Basidiomycota</taxon>
        <taxon>Agaricomycotina</taxon>
        <taxon>Agaricomycetes</taxon>
        <taxon>Polyporales</taxon>
        <taxon>Polyporaceae</taxon>
        <taxon>Ganoderma</taxon>
    </lineage>
</organism>